<dbReference type="Gene3D" id="3.40.50.720">
    <property type="entry name" value="NAD(P)-binding Rossmann-like Domain"/>
    <property type="match status" value="1"/>
</dbReference>
<evidence type="ECO:0000313" key="7">
    <source>
        <dbReference type="Proteomes" id="UP001138751"/>
    </source>
</evidence>
<dbReference type="NCBIfam" id="NF004779">
    <property type="entry name" value="PRK06125.1"/>
    <property type="match status" value="1"/>
</dbReference>
<dbReference type="Pfam" id="PF00106">
    <property type="entry name" value="adh_short"/>
    <property type="match status" value="1"/>
</dbReference>
<dbReference type="InterPro" id="IPR057326">
    <property type="entry name" value="KR_dom"/>
</dbReference>
<evidence type="ECO:0000256" key="1">
    <source>
        <dbReference type="ARBA" id="ARBA00006484"/>
    </source>
</evidence>
<evidence type="ECO:0000256" key="3">
    <source>
        <dbReference type="ARBA" id="ARBA00023027"/>
    </source>
</evidence>
<accession>A0A9X9X1D8</accession>
<organism evidence="6 7">
    <name type="scientific">Neoroseomonas soli</name>
    <dbReference type="NCBI Taxonomy" id="1081025"/>
    <lineage>
        <taxon>Bacteria</taxon>
        <taxon>Pseudomonadati</taxon>
        <taxon>Pseudomonadota</taxon>
        <taxon>Alphaproteobacteria</taxon>
        <taxon>Acetobacterales</taxon>
        <taxon>Acetobacteraceae</taxon>
        <taxon>Neoroseomonas</taxon>
    </lineage>
</organism>
<dbReference type="PANTHER" id="PTHR43477">
    <property type="entry name" value="DIHYDROANTICAPSIN 7-DEHYDROGENASE"/>
    <property type="match status" value="1"/>
</dbReference>
<dbReference type="PRINTS" id="PR00081">
    <property type="entry name" value="GDHRDH"/>
</dbReference>
<dbReference type="SMART" id="SM00822">
    <property type="entry name" value="PKS_KR"/>
    <property type="match status" value="1"/>
</dbReference>
<dbReference type="Proteomes" id="UP001138751">
    <property type="component" value="Unassembled WGS sequence"/>
</dbReference>
<evidence type="ECO:0000256" key="4">
    <source>
        <dbReference type="RuleBase" id="RU000363"/>
    </source>
</evidence>
<protein>
    <submittedName>
        <fullName evidence="6">SDR family NAD(P)-dependent oxidoreductase</fullName>
    </submittedName>
</protein>
<dbReference type="PANTHER" id="PTHR43477:SF4">
    <property type="entry name" value="DEHYDROGENASE_REDUCTASE SDR FAMILY MEMBER 6"/>
    <property type="match status" value="1"/>
</dbReference>
<dbReference type="GO" id="GO:0016491">
    <property type="term" value="F:oxidoreductase activity"/>
    <property type="evidence" value="ECO:0007669"/>
    <property type="project" value="UniProtKB-KW"/>
</dbReference>
<dbReference type="PRINTS" id="PR00080">
    <property type="entry name" value="SDRFAMILY"/>
</dbReference>
<dbReference type="InterPro" id="IPR002347">
    <property type="entry name" value="SDR_fam"/>
</dbReference>
<sequence>MDMQLQGKRVLVTGGSKGIGLACAEAFAAEGCDVVLSARDPAALAAAADRLRATRQVRVETLAADLSRTEERERLHAAFPEIDILVNNAGAIPSGRLQDIPIARWKEAWDLKVIGYVHMCQLYLPAMEARRSGAIVNIIGMAGRAPRAGYIAGGAGNAALIAFTSALGAAVQANGVKVVGINPAVTKTDRMLTQARTNAKLRFGDEERWAETLTNLPFGRPIEAGEIADLAVFLASPRGHYVNGTVVDVDGGGMFRA</sequence>
<reference evidence="6" key="2">
    <citation type="journal article" date="2021" name="Syst. Appl. Microbiol.">
        <title>Roseomonas hellenica sp. nov., isolated from roots of wild-growing Alkanna tinctoria.</title>
        <authorList>
            <person name="Rat A."/>
            <person name="Naranjo H.D."/>
            <person name="Lebbe L."/>
            <person name="Cnockaert M."/>
            <person name="Krigas N."/>
            <person name="Grigoriadou K."/>
            <person name="Maloupa E."/>
            <person name="Willems A."/>
        </authorList>
    </citation>
    <scope>NUCLEOTIDE SEQUENCE</scope>
    <source>
        <strain evidence="6">LMG 31231</strain>
    </source>
</reference>
<dbReference type="AlphaFoldDB" id="A0A9X9X1D8"/>
<feature type="domain" description="Ketoreductase" evidence="5">
    <location>
        <begin position="8"/>
        <end position="182"/>
    </location>
</feature>
<evidence type="ECO:0000256" key="2">
    <source>
        <dbReference type="ARBA" id="ARBA00023002"/>
    </source>
</evidence>
<comment type="caution">
    <text evidence="6">The sequence shown here is derived from an EMBL/GenBank/DDBJ whole genome shotgun (WGS) entry which is preliminary data.</text>
</comment>
<keyword evidence="2" id="KW-0560">Oxidoreductase</keyword>
<dbReference type="EMBL" id="JAAEDM010000063">
    <property type="protein sequence ID" value="MBR0673217.1"/>
    <property type="molecule type" value="Genomic_DNA"/>
</dbReference>
<dbReference type="InterPro" id="IPR036291">
    <property type="entry name" value="NAD(P)-bd_dom_sf"/>
</dbReference>
<dbReference type="RefSeq" id="WP_211863629.1">
    <property type="nucleotide sequence ID" value="NZ_JAAEDM010000063.1"/>
</dbReference>
<dbReference type="SUPFAM" id="SSF51735">
    <property type="entry name" value="NAD(P)-binding Rossmann-fold domains"/>
    <property type="match status" value="1"/>
</dbReference>
<keyword evidence="7" id="KW-1185">Reference proteome</keyword>
<dbReference type="InterPro" id="IPR051122">
    <property type="entry name" value="SDR_DHRS6-like"/>
</dbReference>
<evidence type="ECO:0000313" key="6">
    <source>
        <dbReference type="EMBL" id="MBR0673217.1"/>
    </source>
</evidence>
<name>A0A9X9X1D8_9PROT</name>
<evidence type="ECO:0000259" key="5">
    <source>
        <dbReference type="SMART" id="SM00822"/>
    </source>
</evidence>
<proteinExistence type="inferred from homology"/>
<keyword evidence="3" id="KW-0520">NAD</keyword>
<gene>
    <name evidence="6" type="ORF">GXW76_18725</name>
</gene>
<comment type="similarity">
    <text evidence="1 4">Belongs to the short-chain dehydrogenases/reductases (SDR) family.</text>
</comment>
<reference evidence="6" key="1">
    <citation type="submission" date="2020-01" db="EMBL/GenBank/DDBJ databases">
        <authorList>
            <person name="Rat A."/>
        </authorList>
    </citation>
    <scope>NUCLEOTIDE SEQUENCE</scope>
    <source>
        <strain evidence="6">LMG 31231</strain>
    </source>
</reference>